<accession>A0A9N8EW22</accession>
<sequence length="728" mass="80965">MKLFSTIVEALNHHASETPDKVVFTWVNVKCEEQDKMTFKQLEDQSNAVSARLLKLGCKKGDRVMIAYPFGLEFLAGMFGAMKVGVIPCSIYPPNPNQLKTDMPKFRRFAEDAGAKYALSTNRFATAMTAASVLYKTRVKWIGTDKLKVKKCNSNKPTDYETFMGEPNEICFIQYTSGSTGRPKGVMVRHHNLAQNCRTIGTGSRMTSTSVTVLCVPQYHDMGIVGGFMSCLYAGAPLVLTSPLDFLSKPIIWSDMIETYQATHTCAPNFAYALLLKQLKNAKRTVDWSCLEFAGFSAEPTQHRVVEDVAKTLSVRPGVVHNLYGLAEAVVWLTGGPAMPDSKGLVCCGKADSPTIKLRIVQDGKEVEDGQVGSIWAHSPSVTAGYYGQPELTTSTFANVLPGYDGTWLDTGDLGKIVDGQLYVTGRVKDVIIINGKNYYPSDVELSIDDLFGDLIRPGRTTAFQHGEDSVGITVEGRKDFDKSANEDLTIKIANHVAKLHGLFASEVVVLKGGEFYLSEGTQHEIRRRSKTPLFGSVELPDIDFGQTNTLPSKAVEAVHAVECNPNKLDDYYPELNLDEIPDICEAWSKGVKTTEAMKTMCSQLLKHLEDKQPTICQLAHTLSEKADWILIEDRTDFLFQLVHQVFVLQWVTTFMMGHPECMQQKLQNDAEWESTSQSILPVPVELQELLGLPEEDPMHGTWPFFTWMKNRSVRTLFEADPPEFGIM</sequence>
<evidence type="ECO:0000259" key="1">
    <source>
        <dbReference type="Pfam" id="PF00501"/>
    </source>
</evidence>
<reference evidence="2" key="1">
    <citation type="submission" date="2020-06" db="EMBL/GenBank/DDBJ databases">
        <authorList>
            <consortium name="Plant Systems Biology data submission"/>
        </authorList>
    </citation>
    <scope>NUCLEOTIDE SEQUENCE</scope>
    <source>
        <strain evidence="2">D6</strain>
    </source>
</reference>
<dbReference type="InterPro" id="IPR000873">
    <property type="entry name" value="AMP-dep_synth/lig_dom"/>
</dbReference>
<dbReference type="InterPro" id="IPR020845">
    <property type="entry name" value="AMP-binding_CS"/>
</dbReference>
<dbReference type="EMBL" id="CAICTM010001987">
    <property type="protein sequence ID" value="CAB9527400.1"/>
    <property type="molecule type" value="Genomic_DNA"/>
</dbReference>
<organism evidence="2 3">
    <name type="scientific">Seminavis robusta</name>
    <dbReference type="NCBI Taxonomy" id="568900"/>
    <lineage>
        <taxon>Eukaryota</taxon>
        <taxon>Sar</taxon>
        <taxon>Stramenopiles</taxon>
        <taxon>Ochrophyta</taxon>
        <taxon>Bacillariophyta</taxon>
        <taxon>Bacillariophyceae</taxon>
        <taxon>Bacillariophycidae</taxon>
        <taxon>Naviculales</taxon>
        <taxon>Naviculaceae</taxon>
        <taxon>Seminavis</taxon>
    </lineage>
</organism>
<keyword evidence="3" id="KW-1185">Reference proteome</keyword>
<dbReference type="Gene3D" id="3.40.50.12780">
    <property type="entry name" value="N-terminal domain of ligase-like"/>
    <property type="match status" value="1"/>
</dbReference>
<dbReference type="Gene3D" id="3.30.300.30">
    <property type="match status" value="1"/>
</dbReference>
<name>A0A9N8EW22_9STRA</name>
<evidence type="ECO:0000313" key="2">
    <source>
        <dbReference type="EMBL" id="CAB9527400.1"/>
    </source>
</evidence>
<evidence type="ECO:0000313" key="3">
    <source>
        <dbReference type="Proteomes" id="UP001153069"/>
    </source>
</evidence>
<dbReference type="PANTHER" id="PTHR22754">
    <property type="entry name" value="DISCO-INTERACTING PROTEIN 2 DIP2 -RELATED"/>
    <property type="match status" value="1"/>
</dbReference>
<proteinExistence type="predicted"/>
<dbReference type="PROSITE" id="PS00455">
    <property type="entry name" value="AMP_BINDING"/>
    <property type="match status" value="1"/>
</dbReference>
<dbReference type="Pfam" id="PF00501">
    <property type="entry name" value="AMP-binding"/>
    <property type="match status" value="1"/>
</dbReference>
<dbReference type="PANTHER" id="PTHR22754:SF32">
    <property type="entry name" value="DISCO-INTERACTING PROTEIN 2"/>
    <property type="match status" value="1"/>
</dbReference>
<dbReference type="GO" id="GO:0016874">
    <property type="term" value="F:ligase activity"/>
    <property type="evidence" value="ECO:0007669"/>
    <property type="project" value="UniProtKB-KW"/>
</dbReference>
<keyword evidence="2" id="KW-0436">Ligase</keyword>
<feature type="domain" description="AMP-dependent synthetase/ligase" evidence="1">
    <location>
        <begin position="12"/>
        <end position="387"/>
    </location>
</feature>
<dbReference type="InterPro" id="IPR042099">
    <property type="entry name" value="ANL_N_sf"/>
</dbReference>
<dbReference type="AlphaFoldDB" id="A0A9N8EW22"/>
<dbReference type="SUPFAM" id="SSF56801">
    <property type="entry name" value="Acetyl-CoA synthetase-like"/>
    <property type="match status" value="1"/>
</dbReference>
<comment type="caution">
    <text evidence="2">The sequence shown here is derived from an EMBL/GenBank/DDBJ whole genome shotgun (WGS) entry which is preliminary data.</text>
</comment>
<gene>
    <name evidence="2" type="ORF">SEMRO_1989_G309700.1</name>
</gene>
<dbReference type="OrthoDB" id="199633at2759"/>
<dbReference type="Proteomes" id="UP001153069">
    <property type="component" value="Unassembled WGS sequence"/>
</dbReference>
<protein>
    <submittedName>
        <fullName evidence="2">D-alanine--D-alanyl carrier protein ligase</fullName>
    </submittedName>
</protein>
<dbReference type="InterPro" id="IPR045851">
    <property type="entry name" value="AMP-bd_C_sf"/>
</dbReference>